<evidence type="ECO:0000313" key="2">
    <source>
        <dbReference type="Proteomes" id="UP001374584"/>
    </source>
</evidence>
<comment type="caution">
    <text evidence="1">The sequence shown here is derived from an EMBL/GenBank/DDBJ whole genome shotgun (WGS) entry which is preliminary data.</text>
</comment>
<name>A0AAN9ML45_PHACN</name>
<organism evidence="1 2">
    <name type="scientific">Phaseolus coccineus</name>
    <name type="common">Scarlet runner bean</name>
    <name type="synonym">Phaseolus multiflorus</name>
    <dbReference type="NCBI Taxonomy" id="3886"/>
    <lineage>
        <taxon>Eukaryota</taxon>
        <taxon>Viridiplantae</taxon>
        <taxon>Streptophyta</taxon>
        <taxon>Embryophyta</taxon>
        <taxon>Tracheophyta</taxon>
        <taxon>Spermatophyta</taxon>
        <taxon>Magnoliopsida</taxon>
        <taxon>eudicotyledons</taxon>
        <taxon>Gunneridae</taxon>
        <taxon>Pentapetalae</taxon>
        <taxon>rosids</taxon>
        <taxon>fabids</taxon>
        <taxon>Fabales</taxon>
        <taxon>Fabaceae</taxon>
        <taxon>Papilionoideae</taxon>
        <taxon>50 kb inversion clade</taxon>
        <taxon>NPAAA clade</taxon>
        <taxon>indigoferoid/millettioid clade</taxon>
        <taxon>Phaseoleae</taxon>
        <taxon>Phaseolus</taxon>
    </lineage>
</organism>
<dbReference type="AlphaFoldDB" id="A0AAN9ML45"/>
<evidence type="ECO:0000313" key="1">
    <source>
        <dbReference type="EMBL" id="KAK7356442.1"/>
    </source>
</evidence>
<dbReference type="EMBL" id="JAYMYR010000006">
    <property type="protein sequence ID" value="KAK7356442.1"/>
    <property type="molecule type" value="Genomic_DNA"/>
</dbReference>
<keyword evidence="2" id="KW-1185">Reference proteome</keyword>
<protein>
    <submittedName>
        <fullName evidence="1">Uncharacterized protein</fullName>
    </submittedName>
</protein>
<sequence length="83" mass="9610">MEDRCASIEVVEPSVHPCLRNEIWPVYSVFLDQRIVKLEKKSLNFQSGLWWRKDIERVSGTLTISVGLPYRILSYPTLGCQVD</sequence>
<accession>A0AAN9ML45</accession>
<gene>
    <name evidence="1" type="ORF">VNO80_15714</name>
</gene>
<reference evidence="1 2" key="1">
    <citation type="submission" date="2024-01" db="EMBL/GenBank/DDBJ databases">
        <title>The genomes of 5 underutilized Papilionoideae crops provide insights into root nodulation and disease resistanc.</title>
        <authorList>
            <person name="Jiang F."/>
        </authorList>
    </citation>
    <scope>NUCLEOTIDE SEQUENCE [LARGE SCALE GENOMIC DNA]</scope>
    <source>
        <strain evidence="1">JINMINGXINNONG_FW02</strain>
        <tissue evidence="1">Leaves</tissue>
    </source>
</reference>
<dbReference type="Proteomes" id="UP001374584">
    <property type="component" value="Unassembled WGS sequence"/>
</dbReference>
<proteinExistence type="predicted"/>